<name>A0A928YVS6_9GAMM</name>
<organism evidence="4 5">
    <name type="scientific">Cellvibrio polysaccharolyticus</name>
    <dbReference type="NCBI Taxonomy" id="2082724"/>
    <lineage>
        <taxon>Bacteria</taxon>
        <taxon>Pseudomonadati</taxon>
        <taxon>Pseudomonadota</taxon>
        <taxon>Gammaproteobacteria</taxon>
        <taxon>Cellvibrionales</taxon>
        <taxon>Cellvibrionaceae</taxon>
        <taxon>Cellvibrio</taxon>
    </lineage>
</organism>
<feature type="domain" description="HPt" evidence="3">
    <location>
        <begin position="42"/>
        <end position="137"/>
    </location>
</feature>
<dbReference type="Proteomes" id="UP000652567">
    <property type="component" value="Unassembled WGS sequence"/>
</dbReference>
<comment type="caution">
    <text evidence="4">The sequence shown here is derived from an EMBL/GenBank/DDBJ whole genome shotgun (WGS) entry which is preliminary data.</text>
</comment>
<keyword evidence="2" id="KW-0597">Phosphoprotein</keyword>
<dbReference type="Gene3D" id="1.20.120.160">
    <property type="entry name" value="HPT domain"/>
    <property type="match status" value="1"/>
</dbReference>
<dbReference type="CDD" id="cd00088">
    <property type="entry name" value="HPT"/>
    <property type="match status" value="1"/>
</dbReference>
<sequence length="149" mass="16031">MEMAMTLKSIMSGAKPTTAKKRSTMSVNTLDREVLTSLRLIMEEDFAALLNAWWQDAGEKMAQLHEAVRNDDHDAVRRTAHSLKGSGSNLGLLALNAVCQEIESTATSMNLASEATGHMLVNLQQSINASAQALQEETGVILIGANFSG</sequence>
<gene>
    <name evidence="4" type="ORF">C4F51_09400</name>
</gene>
<evidence type="ECO:0000256" key="2">
    <source>
        <dbReference type="PROSITE-ProRule" id="PRU00110"/>
    </source>
</evidence>
<evidence type="ECO:0000259" key="3">
    <source>
        <dbReference type="PROSITE" id="PS50894"/>
    </source>
</evidence>
<protein>
    <submittedName>
        <fullName evidence="4">Hpt domain-containing protein</fullName>
    </submittedName>
</protein>
<keyword evidence="1" id="KW-0902">Two-component regulatory system</keyword>
<dbReference type="GO" id="GO:0004672">
    <property type="term" value="F:protein kinase activity"/>
    <property type="evidence" value="ECO:0007669"/>
    <property type="project" value="UniProtKB-ARBA"/>
</dbReference>
<evidence type="ECO:0000313" key="5">
    <source>
        <dbReference type="Proteomes" id="UP000652567"/>
    </source>
</evidence>
<dbReference type="GO" id="GO:0000160">
    <property type="term" value="P:phosphorelay signal transduction system"/>
    <property type="evidence" value="ECO:0007669"/>
    <property type="project" value="UniProtKB-KW"/>
</dbReference>
<dbReference type="InterPro" id="IPR036641">
    <property type="entry name" value="HPT_dom_sf"/>
</dbReference>
<dbReference type="AlphaFoldDB" id="A0A928YVS6"/>
<accession>A0A928YVS6</accession>
<proteinExistence type="predicted"/>
<feature type="modified residue" description="Phosphohistidine" evidence="2">
    <location>
        <position position="81"/>
    </location>
</feature>
<evidence type="ECO:0000256" key="1">
    <source>
        <dbReference type="ARBA" id="ARBA00023012"/>
    </source>
</evidence>
<evidence type="ECO:0000313" key="4">
    <source>
        <dbReference type="EMBL" id="MBE8717403.1"/>
    </source>
</evidence>
<reference evidence="4" key="1">
    <citation type="submission" date="2018-07" db="EMBL/GenBank/DDBJ databases">
        <title>Genome assembly of strain Ka43.</title>
        <authorList>
            <person name="Kukolya J."/>
            <person name="Nagy I."/>
            <person name="Horvath B."/>
            <person name="Toth A."/>
        </authorList>
    </citation>
    <scope>NUCLEOTIDE SEQUENCE</scope>
    <source>
        <strain evidence="4">KB43</strain>
    </source>
</reference>
<dbReference type="Pfam" id="PF01627">
    <property type="entry name" value="Hpt"/>
    <property type="match status" value="1"/>
</dbReference>
<keyword evidence="5" id="KW-1185">Reference proteome</keyword>
<dbReference type="EMBL" id="PRDL01000001">
    <property type="protein sequence ID" value="MBE8717403.1"/>
    <property type="molecule type" value="Genomic_DNA"/>
</dbReference>
<dbReference type="SUPFAM" id="SSF47226">
    <property type="entry name" value="Histidine-containing phosphotransfer domain, HPT domain"/>
    <property type="match status" value="1"/>
</dbReference>
<dbReference type="PROSITE" id="PS50894">
    <property type="entry name" value="HPT"/>
    <property type="match status" value="1"/>
</dbReference>
<dbReference type="InterPro" id="IPR008207">
    <property type="entry name" value="Sig_transdc_His_kin_Hpt_dom"/>
</dbReference>